<evidence type="ECO:0000259" key="1">
    <source>
        <dbReference type="Pfam" id="PF04993"/>
    </source>
</evidence>
<proteinExistence type="predicted"/>
<evidence type="ECO:0000313" key="2">
    <source>
        <dbReference type="EMBL" id="MEN3747232.1"/>
    </source>
</evidence>
<dbReference type="Gene3D" id="3.30.1460.30">
    <property type="entry name" value="YgaC/TfoX-N like chaperone"/>
    <property type="match status" value="1"/>
</dbReference>
<dbReference type="EMBL" id="JBDIZK010000004">
    <property type="protein sequence ID" value="MEN3747232.1"/>
    <property type="molecule type" value="Genomic_DNA"/>
</dbReference>
<evidence type="ECO:0000313" key="3">
    <source>
        <dbReference type="Proteomes" id="UP001427805"/>
    </source>
</evidence>
<dbReference type="SUPFAM" id="SSF159894">
    <property type="entry name" value="YgaC/TfoX-N like"/>
    <property type="match status" value="1"/>
</dbReference>
<feature type="domain" description="TfoX N-terminal" evidence="1">
    <location>
        <begin position="16"/>
        <end position="104"/>
    </location>
</feature>
<gene>
    <name evidence="2" type="ORF">TPR58_08630</name>
</gene>
<accession>A0ABV0B7Q4</accession>
<organism evidence="2 3">
    <name type="scientific">Sphingomonas rustica</name>
    <dbReference type="NCBI Taxonomy" id="3103142"/>
    <lineage>
        <taxon>Bacteria</taxon>
        <taxon>Pseudomonadati</taxon>
        <taxon>Pseudomonadota</taxon>
        <taxon>Alphaproteobacteria</taxon>
        <taxon>Sphingomonadales</taxon>
        <taxon>Sphingomonadaceae</taxon>
        <taxon>Sphingomonas</taxon>
    </lineage>
</organism>
<dbReference type="PANTHER" id="PTHR36121:SF1">
    <property type="entry name" value="PROTEIN SXY"/>
    <property type="match status" value="1"/>
</dbReference>
<dbReference type="Pfam" id="PF04993">
    <property type="entry name" value="TfoX_N"/>
    <property type="match status" value="1"/>
</dbReference>
<dbReference type="InterPro" id="IPR047525">
    <property type="entry name" value="TfoX-like"/>
</dbReference>
<comment type="caution">
    <text evidence="2">The sequence shown here is derived from an EMBL/GenBank/DDBJ whole genome shotgun (WGS) entry which is preliminary data.</text>
</comment>
<dbReference type="Proteomes" id="UP001427805">
    <property type="component" value="Unassembled WGS sequence"/>
</dbReference>
<dbReference type="RefSeq" id="WP_346246228.1">
    <property type="nucleotide sequence ID" value="NZ_JBDIZK010000004.1"/>
</dbReference>
<protein>
    <submittedName>
        <fullName evidence="2">TfoX/Sxy family protein</fullName>
    </submittedName>
</protein>
<name>A0ABV0B7Q4_9SPHN</name>
<keyword evidence="3" id="KW-1185">Reference proteome</keyword>
<dbReference type="PANTHER" id="PTHR36121">
    <property type="entry name" value="PROTEIN SXY"/>
    <property type="match status" value="1"/>
</dbReference>
<reference evidence="2 3" key="1">
    <citation type="submission" date="2024-05" db="EMBL/GenBank/DDBJ databases">
        <title>Sphingomonas sp. HF-S3 16S ribosomal RNA gene Genome sequencing and assembly.</title>
        <authorList>
            <person name="Lee H."/>
        </authorList>
    </citation>
    <scope>NUCLEOTIDE SEQUENCE [LARGE SCALE GENOMIC DNA]</scope>
    <source>
        <strain evidence="2 3">HF-S3</strain>
    </source>
</reference>
<dbReference type="InterPro" id="IPR007076">
    <property type="entry name" value="TfoX_N"/>
</dbReference>
<sequence>MAADTGLIDWVKEAAEPLGTITHKRLFGGAALYADGVAFAIVAFDSLWFKADAESDEIWDAEGCGRFTVEMKGRTASMNYRRAPDDVYDDADTLQRWAMLAIEAGRRAPPKKPKRRRG</sequence>